<name>A0ACC0VSG3_9STRA</name>
<evidence type="ECO:0000313" key="2">
    <source>
        <dbReference type="Proteomes" id="UP001163321"/>
    </source>
</evidence>
<accession>A0ACC0VSG3</accession>
<keyword evidence="2" id="KW-1185">Reference proteome</keyword>
<gene>
    <name evidence="1" type="ORF">PsorP6_004819</name>
</gene>
<comment type="caution">
    <text evidence="1">The sequence shown here is derived from an EMBL/GenBank/DDBJ whole genome shotgun (WGS) entry which is preliminary data.</text>
</comment>
<dbReference type="Proteomes" id="UP001163321">
    <property type="component" value="Chromosome 8"/>
</dbReference>
<proteinExistence type="predicted"/>
<protein>
    <submittedName>
        <fullName evidence="1">Uncharacterized protein</fullName>
    </submittedName>
</protein>
<dbReference type="EMBL" id="CM047587">
    <property type="protein sequence ID" value="KAI9908788.1"/>
    <property type="molecule type" value="Genomic_DNA"/>
</dbReference>
<organism evidence="1 2">
    <name type="scientific">Peronosclerospora sorghi</name>
    <dbReference type="NCBI Taxonomy" id="230839"/>
    <lineage>
        <taxon>Eukaryota</taxon>
        <taxon>Sar</taxon>
        <taxon>Stramenopiles</taxon>
        <taxon>Oomycota</taxon>
        <taxon>Peronosporomycetes</taxon>
        <taxon>Peronosporales</taxon>
        <taxon>Peronosporaceae</taxon>
        <taxon>Peronosclerospora</taxon>
    </lineage>
</organism>
<sequence length="64" mass="7005">MSTPILHTKYAAALPSPMKDAKTIQTFCPCSALLAAPRLVGFPRYMLHAIVMSCCIYGVEATRF</sequence>
<evidence type="ECO:0000313" key="1">
    <source>
        <dbReference type="EMBL" id="KAI9908788.1"/>
    </source>
</evidence>
<reference evidence="1 2" key="1">
    <citation type="journal article" date="2022" name="bioRxiv">
        <title>The genome of the oomycete Peronosclerospora sorghi, a cosmopolitan pathogen of maize and sorghum, is inflated with dispersed pseudogenes.</title>
        <authorList>
            <person name="Fletcher K."/>
            <person name="Martin F."/>
            <person name="Isakeit T."/>
            <person name="Cavanaugh K."/>
            <person name="Magill C."/>
            <person name="Michelmore R."/>
        </authorList>
    </citation>
    <scope>NUCLEOTIDE SEQUENCE [LARGE SCALE GENOMIC DNA]</scope>
    <source>
        <strain evidence="1">P6</strain>
    </source>
</reference>